<keyword evidence="3" id="KW-0547">Nucleotide-binding</keyword>
<evidence type="ECO:0000256" key="1">
    <source>
        <dbReference type="ARBA" id="ARBA00005417"/>
    </source>
</evidence>
<dbReference type="PROSITE" id="PS00211">
    <property type="entry name" value="ABC_TRANSPORTER_1"/>
    <property type="match status" value="1"/>
</dbReference>
<dbReference type="EMBL" id="DSZZ01000107">
    <property type="protein sequence ID" value="HGU52340.1"/>
    <property type="molecule type" value="Genomic_DNA"/>
</dbReference>
<dbReference type="CDD" id="cd03230">
    <property type="entry name" value="ABC_DR_subfamily_A"/>
    <property type="match status" value="1"/>
</dbReference>
<evidence type="ECO:0000256" key="3">
    <source>
        <dbReference type="ARBA" id="ARBA00022741"/>
    </source>
</evidence>
<comment type="caution">
    <text evidence="6">The sequence shown here is derived from an EMBL/GenBank/DDBJ whole genome shotgun (WGS) entry which is preliminary data.</text>
</comment>
<dbReference type="InterPro" id="IPR050763">
    <property type="entry name" value="ABC_transporter_ATP-binding"/>
</dbReference>
<dbReference type="PROSITE" id="PS50893">
    <property type="entry name" value="ABC_TRANSPORTER_2"/>
    <property type="match status" value="1"/>
</dbReference>
<dbReference type="Gene3D" id="3.40.50.300">
    <property type="entry name" value="P-loop containing nucleotide triphosphate hydrolases"/>
    <property type="match status" value="1"/>
</dbReference>
<sequence>MREVSYVLLKVSSLTKYYNGKLGVEDINLYVSEGEIVGFVGPNGAGKTTTIRTMMGFLKPDAGIIEILGQRADRKSFKDILESVGYVPGEVNYYANERVEKIIEFYKGFYNDFDEHYCEELCRKFDLPLKKRFEELSSGNKKKVAIIQALAHKPKLVIMDEPTNGLDPFVQKVLYKTLKELRENSVGILLSSHILSEVQKLCDRVIFIKEGHIIEPRSFERDLKKIEIILNDNSKGNLKKVINELSEVVELKEENGKVVLFMKWNVEKFKRLIETIEFEDITIEDLSLEDVFDELYKPADVSTTKANEVM</sequence>
<name>A0A7V4KCB1_FERPE</name>
<comment type="similarity">
    <text evidence="1">Belongs to the ABC transporter superfamily.</text>
</comment>
<keyword evidence="2" id="KW-0813">Transport</keyword>
<dbReference type="AlphaFoldDB" id="A0A7V4KCB1"/>
<protein>
    <submittedName>
        <fullName evidence="6">ABC transporter ATP-binding protein</fullName>
    </submittedName>
</protein>
<reference evidence="6" key="1">
    <citation type="journal article" date="2020" name="mSystems">
        <title>Genome- and Community-Level Interaction Insights into Carbon Utilization and Element Cycling Functions of Hydrothermarchaeota in Hydrothermal Sediment.</title>
        <authorList>
            <person name="Zhou Z."/>
            <person name="Liu Y."/>
            <person name="Xu W."/>
            <person name="Pan J."/>
            <person name="Luo Z.H."/>
            <person name="Li M."/>
        </authorList>
    </citation>
    <scope>NUCLEOTIDE SEQUENCE [LARGE SCALE GENOMIC DNA]</scope>
    <source>
        <strain evidence="6">SpSt-61</strain>
    </source>
</reference>
<dbReference type="PANTHER" id="PTHR42711:SF5">
    <property type="entry name" value="ABC TRANSPORTER ATP-BINDING PROTEIN NATA"/>
    <property type="match status" value="1"/>
</dbReference>
<evidence type="ECO:0000259" key="5">
    <source>
        <dbReference type="PROSITE" id="PS50893"/>
    </source>
</evidence>
<dbReference type="Pfam" id="PF00005">
    <property type="entry name" value="ABC_tran"/>
    <property type="match status" value="1"/>
</dbReference>
<keyword evidence="4 6" id="KW-0067">ATP-binding</keyword>
<dbReference type="SUPFAM" id="SSF52540">
    <property type="entry name" value="P-loop containing nucleoside triphosphate hydrolases"/>
    <property type="match status" value="1"/>
</dbReference>
<dbReference type="PANTHER" id="PTHR42711">
    <property type="entry name" value="ABC TRANSPORTER ATP-BINDING PROTEIN"/>
    <property type="match status" value="1"/>
</dbReference>
<dbReference type="InterPro" id="IPR017871">
    <property type="entry name" value="ABC_transporter-like_CS"/>
</dbReference>
<dbReference type="InterPro" id="IPR003439">
    <property type="entry name" value="ABC_transporter-like_ATP-bd"/>
</dbReference>
<organism evidence="6">
    <name type="scientific">Fervidobacterium pennivorans</name>
    <dbReference type="NCBI Taxonomy" id="93466"/>
    <lineage>
        <taxon>Bacteria</taxon>
        <taxon>Thermotogati</taxon>
        <taxon>Thermotogota</taxon>
        <taxon>Thermotogae</taxon>
        <taxon>Thermotogales</taxon>
        <taxon>Fervidobacteriaceae</taxon>
        <taxon>Fervidobacterium</taxon>
    </lineage>
</organism>
<feature type="domain" description="ABC transporter" evidence="5">
    <location>
        <begin position="9"/>
        <end position="235"/>
    </location>
</feature>
<dbReference type="GO" id="GO:0005524">
    <property type="term" value="F:ATP binding"/>
    <property type="evidence" value="ECO:0007669"/>
    <property type="project" value="UniProtKB-KW"/>
</dbReference>
<dbReference type="InterPro" id="IPR027417">
    <property type="entry name" value="P-loop_NTPase"/>
</dbReference>
<dbReference type="InterPro" id="IPR003593">
    <property type="entry name" value="AAA+_ATPase"/>
</dbReference>
<dbReference type="SMART" id="SM00382">
    <property type="entry name" value="AAA"/>
    <property type="match status" value="1"/>
</dbReference>
<dbReference type="GO" id="GO:0016887">
    <property type="term" value="F:ATP hydrolysis activity"/>
    <property type="evidence" value="ECO:0007669"/>
    <property type="project" value="InterPro"/>
</dbReference>
<evidence type="ECO:0000256" key="4">
    <source>
        <dbReference type="ARBA" id="ARBA00022840"/>
    </source>
</evidence>
<gene>
    <name evidence="6" type="ORF">ENT78_02250</name>
</gene>
<evidence type="ECO:0000313" key="6">
    <source>
        <dbReference type="EMBL" id="HGU52340.1"/>
    </source>
</evidence>
<proteinExistence type="inferred from homology"/>
<evidence type="ECO:0000256" key="2">
    <source>
        <dbReference type="ARBA" id="ARBA00022448"/>
    </source>
</evidence>
<accession>A0A7V4KCB1</accession>